<keyword evidence="3" id="KW-1133">Transmembrane helix</keyword>
<dbReference type="Pfam" id="PF13515">
    <property type="entry name" value="FUSC_2"/>
    <property type="match status" value="1"/>
</dbReference>
<evidence type="ECO:0000256" key="2">
    <source>
        <dbReference type="ARBA" id="ARBA00022692"/>
    </source>
</evidence>
<comment type="caution">
    <text evidence="6">The sequence shown here is derived from an EMBL/GenBank/DDBJ whole genome shotgun (WGS) entry which is preliminary data.</text>
</comment>
<sequence length="361" mass="41044">MSKRKILKQQYKEIIQLNPTERVWQMPFFFALAVGFALSIAAYYERMDLGLIAMIGIMAFVYTTNTPMYHRMAVTMCCSFGLCLSFLIGLCTHFFPAFSPLIIGLVAMASSILIRYYNIGAPGYFFFVFSCLLASFFPFPPKDYIFLVGLICIGGIIANIAAFLYSISVIYIFKNSPPKPVLQNGNLGFDIIFVDSMIIAFFVGFAVFLGAFLELDRSYWVAVSTTVILQGANLKSVWIKQLQRILGTTVGILFAWWLLKIKFTPLEFVFLMMFLAFIIEFLVVRNYALTVIFLTPYVTYLAEAASFGNLSVDMLIHARLQDIIIGSLLGLLGGFVIHKPYLRKYFEYIAKYIFRVRLKTK</sequence>
<evidence type="ECO:0000256" key="3">
    <source>
        <dbReference type="ARBA" id="ARBA00022989"/>
    </source>
</evidence>
<dbReference type="InterPro" id="IPR049453">
    <property type="entry name" value="Memb_transporter_dom"/>
</dbReference>
<name>A0A698FI08_CAMJU</name>
<evidence type="ECO:0000259" key="5">
    <source>
        <dbReference type="Pfam" id="PF13515"/>
    </source>
</evidence>
<proteinExistence type="predicted"/>
<keyword evidence="4" id="KW-0472">Membrane</keyword>
<reference evidence="6" key="1">
    <citation type="submission" date="2019-09" db="EMBL/GenBank/DDBJ databases">
        <authorList>
            <consortium name="GenomeTrakr network: Whole genome sequencing for foodborne pathogen traceback"/>
        </authorList>
    </citation>
    <scope>NUCLEOTIDE SEQUENCE [LARGE SCALE GENOMIC DNA]</scope>
    <source>
        <strain evidence="6">TTU_583</strain>
    </source>
</reference>
<keyword evidence="2" id="KW-0812">Transmembrane</keyword>
<gene>
    <name evidence="6" type="ORF">F2N06_04575</name>
</gene>
<evidence type="ECO:0000256" key="1">
    <source>
        <dbReference type="ARBA" id="ARBA00004141"/>
    </source>
</evidence>
<organism evidence="6">
    <name type="scientific">Campylobacter jejuni</name>
    <dbReference type="NCBI Taxonomy" id="197"/>
    <lineage>
        <taxon>Bacteria</taxon>
        <taxon>Pseudomonadati</taxon>
        <taxon>Campylobacterota</taxon>
        <taxon>Epsilonproteobacteria</taxon>
        <taxon>Campylobacterales</taxon>
        <taxon>Campylobacteraceae</taxon>
        <taxon>Campylobacter</taxon>
    </lineage>
</organism>
<protein>
    <submittedName>
        <fullName evidence="6">FUSC family protein</fullName>
    </submittedName>
</protein>
<feature type="domain" description="Integral membrane bound transporter" evidence="5">
    <location>
        <begin position="206"/>
        <end position="332"/>
    </location>
</feature>
<evidence type="ECO:0000313" key="6">
    <source>
        <dbReference type="EMBL" id="ECV9657285.1"/>
    </source>
</evidence>
<accession>A0A698FI08</accession>
<evidence type="ECO:0000256" key="4">
    <source>
        <dbReference type="ARBA" id="ARBA00023136"/>
    </source>
</evidence>
<comment type="subcellular location">
    <subcellularLocation>
        <location evidence="1">Membrane</location>
        <topology evidence="1">Multi-pass membrane protein</topology>
    </subcellularLocation>
</comment>
<dbReference type="GO" id="GO:0016020">
    <property type="term" value="C:membrane"/>
    <property type="evidence" value="ECO:0007669"/>
    <property type="project" value="UniProtKB-SubCell"/>
</dbReference>
<dbReference type="AlphaFoldDB" id="A0A698FI08"/>
<dbReference type="EMBL" id="AAKUWM010000006">
    <property type="protein sequence ID" value="ECV9657285.1"/>
    <property type="molecule type" value="Genomic_DNA"/>
</dbReference>